<accession>A0A9D4ZDD1</accession>
<gene>
    <name evidence="1" type="ORF">GOP47_0016846</name>
</gene>
<reference evidence="1" key="1">
    <citation type="submission" date="2021-01" db="EMBL/GenBank/DDBJ databases">
        <title>Adiantum capillus-veneris genome.</title>
        <authorList>
            <person name="Fang Y."/>
            <person name="Liao Q."/>
        </authorList>
    </citation>
    <scope>NUCLEOTIDE SEQUENCE</scope>
    <source>
        <strain evidence="1">H3</strain>
        <tissue evidence="1">Leaf</tissue>
    </source>
</reference>
<evidence type="ECO:0000313" key="2">
    <source>
        <dbReference type="Proteomes" id="UP000886520"/>
    </source>
</evidence>
<protein>
    <submittedName>
        <fullName evidence="1">Uncharacterized protein</fullName>
    </submittedName>
</protein>
<proteinExistence type="predicted"/>
<dbReference type="Proteomes" id="UP000886520">
    <property type="component" value="Chromosome 16"/>
</dbReference>
<comment type="caution">
    <text evidence="1">The sequence shown here is derived from an EMBL/GenBank/DDBJ whole genome shotgun (WGS) entry which is preliminary data.</text>
</comment>
<sequence>MFLGNLMNHILNHTEKEIRQKFRALSLAISSPTETLNLGLLQMYCIWKNGVPRLMQGIYVHCEHLLDCAIKALRSSVDDTVRACVAEDNFVEQKMANSYHEGMDEAYQMPRLWRGAPSPLSKAPLQYL</sequence>
<name>A0A9D4ZDD1_ADICA</name>
<keyword evidence="2" id="KW-1185">Reference proteome</keyword>
<dbReference type="AlphaFoldDB" id="A0A9D4ZDD1"/>
<evidence type="ECO:0000313" key="1">
    <source>
        <dbReference type="EMBL" id="KAI5068501.1"/>
    </source>
</evidence>
<dbReference type="EMBL" id="JABFUD020000016">
    <property type="protein sequence ID" value="KAI5068501.1"/>
    <property type="molecule type" value="Genomic_DNA"/>
</dbReference>
<organism evidence="1 2">
    <name type="scientific">Adiantum capillus-veneris</name>
    <name type="common">Maidenhair fern</name>
    <dbReference type="NCBI Taxonomy" id="13818"/>
    <lineage>
        <taxon>Eukaryota</taxon>
        <taxon>Viridiplantae</taxon>
        <taxon>Streptophyta</taxon>
        <taxon>Embryophyta</taxon>
        <taxon>Tracheophyta</taxon>
        <taxon>Polypodiopsida</taxon>
        <taxon>Polypodiidae</taxon>
        <taxon>Polypodiales</taxon>
        <taxon>Pteridineae</taxon>
        <taxon>Pteridaceae</taxon>
        <taxon>Vittarioideae</taxon>
        <taxon>Adiantum</taxon>
    </lineage>
</organism>